<dbReference type="AlphaFoldDB" id="A0A8J7PPN4"/>
<reference evidence="1" key="1">
    <citation type="submission" date="2021-02" db="EMBL/GenBank/DDBJ databases">
        <title>Genome-Resolved Metagenomics of a Microbial Community Performing Photosynthetic Biological Nutrient Removal.</title>
        <authorList>
            <person name="Mcdaniel E.A."/>
        </authorList>
    </citation>
    <scope>NUCLEOTIDE SEQUENCE</scope>
    <source>
        <strain evidence="1">UWPOB_OBS1</strain>
    </source>
</reference>
<name>A0A8J7PPN4_9BACT</name>
<protein>
    <submittedName>
        <fullName evidence="1">Uncharacterized protein</fullName>
    </submittedName>
</protein>
<organism evidence="1 2">
    <name type="scientific">Candidatus Obscuribacter phosphatis</name>
    <dbReference type="NCBI Taxonomy" id="1906157"/>
    <lineage>
        <taxon>Bacteria</taxon>
        <taxon>Bacillati</taxon>
        <taxon>Candidatus Melainabacteria</taxon>
        <taxon>Candidatus Obscuribacterales</taxon>
        <taxon>Candidatus Obscuribacteraceae</taxon>
        <taxon>Candidatus Obscuribacter</taxon>
    </lineage>
</organism>
<sequence>MKLKSLWLALLLPVVVTCGGCKKAEDVKGNSSGAAEVQADIPAPQSPHQVHVWVVGNANMNRTQLKYTENMANKILTAWRPVPSNRKYLVSCELLVTRPGYCSNVHPVGASANQKSIEKALDTVRMQAPFGPLPADFKDAPVEFKVDLIYNPSK</sequence>
<evidence type="ECO:0000313" key="1">
    <source>
        <dbReference type="EMBL" id="MBN8662012.1"/>
    </source>
</evidence>
<dbReference type="Proteomes" id="UP000664277">
    <property type="component" value="Unassembled WGS sequence"/>
</dbReference>
<comment type="caution">
    <text evidence="1">The sequence shown here is derived from an EMBL/GenBank/DDBJ whole genome shotgun (WGS) entry which is preliminary data.</text>
</comment>
<dbReference type="EMBL" id="JAFLCK010000029">
    <property type="protein sequence ID" value="MBN8662012.1"/>
    <property type="molecule type" value="Genomic_DNA"/>
</dbReference>
<accession>A0A8J7PPN4</accession>
<evidence type="ECO:0000313" key="2">
    <source>
        <dbReference type="Proteomes" id="UP000664277"/>
    </source>
</evidence>
<proteinExistence type="predicted"/>
<gene>
    <name evidence="1" type="ORF">J0M35_16710</name>
</gene>